<dbReference type="VEuPathDB" id="FungiDB:PSTT_11095"/>
<reference evidence="3" key="3">
    <citation type="journal article" date="2018" name="Mol. Plant Microbe Interact.">
        <title>Genome sequence resources for the wheat stripe rust pathogen (Puccinia striiformis f. sp. tritici) and the barley stripe rust pathogen (Puccinia striiformis f. sp. hordei).</title>
        <authorList>
            <person name="Xia C."/>
            <person name="Wang M."/>
            <person name="Yin C."/>
            <person name="Cornejo O.E."/>
            <person name="Hulbert S.H."/>
            <person name="Chen X."/>
        </authorList>
    </citation>
    <scope>NUCLEOTIDE SEQUENCE [LARGE SCALE GENOMIC DNA]</scope>
    <source>
        <strain evidence="3">93TX-2</strain>
    </source>
</reference>
<evidence type="ECO:0000313" key="2">
    <source>
        <dbReference type="EMBL" id="POW02598.1"/>
    </source>
</evidence>
<comment type="caution">
    <text evidence="2">The sequence shown here is derived from an EMBL/GenBank/DDBJ whole genome shotgun (WGS) entry which is preliminary data.</text>
</comment>
<dbReference type="OrthoDB" id="2506469at2759"/>
<evidence type="ECO:0000313" key="3">
    <source>
        <dbReference type="Proteomes" id="UP000238274"/>
    </source>
</evidence>
<organism evidence="2 3">
    <name type="scientific">Puccinia striiformis</name>
    <dbReference type="NCBI Taxonomy" id="27350"/>
    <lineage>
        <taxon>Eukaryota</taxon>
        <taxon>Fungi</taxon>
        <taxon>Dikarya</taxon>
        <taxon>Basidiomycota</taxon>
        <taxon>Pucciniomycotina</taxon>
        <taxon>Pucciniomycetes</taxon>
        <taxon>Pucciniales</taxon>
        <taxon>Pucciniaceae</taxon>
        <taxon>Puccinia</taxon>
    </lineage>
</organism>
<dbReference type="VEuPathDB" id="FungiDB:PSHT_12044"/>
<sequence>MRSALRHHDHESVTCADRFVTLSQIFRWAAFAASQKGPTLTGPSLPHVADPKFAEAEIYQVCHKLSSTKLRTKFAAPKITHQLHQEREDRAMEQPQYFNIITSAEGVKYLCLICTNARPTKDYRRHQQRPLHRINATLADEAQLIQDHDDDEEMAVPDLNQDRQHTNDREEHVPDDAETNGISRVMDNPSHDSTLDTDHSLHDDLVEMEANLLASIIREGYGNPERSLNGGQPDAQALQEDEDMDKDEECDDGVADPIAPTTWYPFKNKMDMVGSLLVGHTHSMMSRTLYTKSVFNTPCFALSAKDLIAQDLANPLVSKHIDFYPENSNGKNIYKFSQSLKWLQGMDPKYRTQMCEVDGKHFYIFEPVQLISKAVVVPIYLYMCEATKFSKCLVIERHHMATTKELSTIRIPANLAFDDPQLCEVNVEEFDLIYSEIFLGDGQALTVASNGIMYEHDGLKDTKLPLQNQWRQQAGGKILRNVPITLYADDTSGNTSKQFNKHISFYFTLSGLPPHISNQEYNCHFLSTTNIGTVLEMSEQIVEELNHMSTIGYPAYDISLGQHVWVMSVVLCFLADSPMHAEVTNTPNPGQSLNPCRMCQLSCESKKKKSTLDYVQRFLHLDAAGVECANQSRDWATTRSDSHHLYSVATKESMAQFKKESLRLGIKDAINIRFLTESKTNTALKEKMASLELDNPIKLHNPWLELKGFDGVMDTPVEALHVILLGVVKYMARDFVSGLTDKQKKELVARLHSFNCNTLNIDSLKPEYLIKHILSIVGRDFKIILQAAPFVFFGMMSPEKKTIWAALCRLTPLIFQTHIACMSDYLHQLKLHVDIFLFHLIKSTAQWINKPKVHMLRHFAESIHRFGPASLFSTEKFESYNGVLRQGSIHSNKQAPGRDLAICFDILSSLKFVSAGGWIYDKTARGWYVASTEVTSTFSGNIHVQRAMGYNSKLVIPIPPEDYPIARVVRLPLANVKQLPTGLEAVARSRNVVQRARILLGKHEEVGADYFVVVRQDNGELLIGLVDSIWEVRLPSKADFIVKLTVFHRAGVDLHYKMCRLVRTSHQGLVNANRILGCINVQHNCHLGECTLAQTKATFLERQATGTMVEQVEHSDLDNYVVNSASLHNPDLHRAVSGLPVAEVSGEAWKQCMVDGLHEWGYPAAESLGLDGSHEDGVVACP</sequence>
<dbReference type="PANTHER" id="PTHR31912">
    <property type="entry name" value="IP13529P"/>
    <property type="match status" value="1"/>
</dbReference>
<reference evidence="2 3" key="1">
    <citation type="submission" date="2017-12" db="EMBL/GenBank/DDBJ databases">
        <title>Gene loss provides genomic basis for host adaptation in cereal stripe rust fungi.</title>
        <authorList>
            <person name="Xia C."/>
        </authorList>
    </citation>
    <scope>NUCLEOTIDE SEQUENCE [LARGE SCALE GENOMIC DNA]</scope>
    <source>
        <strain evidence="2 3">93TX-2</strain>
    </source>
</reference>
<keyword evidence="3" id="KW-1185">Reference proteome</keyword>
<gene>
    <name evidence="2" type="ORF">PSHT_12044</name>
</gene>
<name>A0A2S4UZ87_9BASI</name>
<dbReference type="PANTHER" id="PTHR31912:SF34">
    <property type="entry name" value="NOTOCHORD-RELATED PROTEIN"/>
    <property type="match status" value="1"/>
</dbReference>
<evidence type="ECO:0000256" key="1">
    <source>
        <dbReference type="SAM" id="MobiDB-lite"/>
    </source>
</evidence>
<proteinExistence type="predicted"/>
<feature type="compositionally biased region" description="Basic and acidic residues" evidence="1">
    <location>
        <begin position="161"/>
        <end position="175"/>
    </location>
</feature>
<dbReference type="AlphaFoldDB" id="A0A2S4UZ87"/>
<dbReference type="EMBL" id="PKSM01000212">
    <property type="protein sequence ID" value="POW02598.1"/>
    <property type="molecule type" value="Genomic_DNA"/>
</dbReference>
<feature type="compositionally biased region" description="Acidic residues" evidence="1">
    <location>
        <begin position="239"/>
        <end position="250"/>
    </location>
</feature>
<feature type="region of interest" description="Disordered" evidence="1">
    <location>
        <begin position="223"/>
        <end position="250"/>
    </location>
</feature>
<dbReference type="Proteomes" id="UP000238274">
    <property type="component" value="Unassembled WGS sequence"/>
</dbReference>
<accession>A0A2S4UZ87</accession>
<feature type="region of interest" description="Disordered" evidence="1">
    <location>
        <begin position="161"/>
        <end position="195"/>
    </location>
</feature>
<protein>
    <submittedName>
        <fullName evidence="2">Uncharacterized protein</fullName>
    </submittedName>
</protein>
<reference evidence="3" key="2">
    <citation type="journal article" date="2018" name="BMC Genomics">
        <title>Genomic insights into host adaptation between the wheat stripe rust pathogen (Puccinia striiformis f. sp. tritici) and the barley stripe rust pathogen (Puccinia striiformis f. sp. hordei).</title>
        <authorList>
            <person name="Xia C."/>
            <person name="Wang M."/>
            <person name="Yin C."/>
            <person name="Cornejo O.E."/>
            <person name="Hulbert S.H."/>
            <person name="Chen X."/>
        </authorList>
    </citation>
    <scope>NUCLEOTIDE SEQUENCE [LARGE SCALE GENOMIC DNA]</scope>
    <source>
        <strain evidence="3">93TX-2</strain>
    </source>
</reference>